<keyword evidence="8" id="KW-0732">Signal</keyword>
<keyword evidence="5 7" id="KW-0378">Hydrolase</keyword>
<evidence type="ECO:0000256" key="8">
    <source>
        <dbReference type="SAM" id="SignalP"/>
    </source>
</evidence>
<evidence type="ECO:0000256" key="7">
    <source>
        <dbReference type="RuleBase" id="RU361180"/>
    </source>
</evidence>
<accession>A0A6P6EX62</accession>
<comment type="similarity">
    <text evidence="2 7">Belongs to the glycosyl hydrolase 37 family.</text>
</comment>
<dbReference type="InterPro" id="IPR012341">
    <property type="entry name" value="6hp_glycosidase-like_sf"/>
</dbReference>
<dbReference type="GO" id="GO:0005993">
    <property type="term" value="P:trehalose catabolic process"/>
    <property type="evidence" value="ECO:0007669"/>
    <property type="project" value="TreeGrafter"/>
</dbReference>
<dbReference type="Proteomes" id="UP000515203">
    <property type="component" value="Unplaced"/>
</dbReference>
<evidence type="ECO:0000256" key="1">
    <source>
        <dbReference type="ARBA" id="ARBA00001576"/>
    </source>
</evidence>
<evidence type="ECO:0000256" key="6">
    <source>
        <dbReference type="ARBA" id="ARBA00023295"/>
    </source>
</evidence>
<protein>
    <recommendedName>
        <fullName evidence="4 7">Trehalase</fullName>
        <ecNumber evidence="3 7">3.2.1.28</ecNumber>
    </recommendedName>
    <alternativeName>
        <fullName evidence="7">Alpha-trehalose glucohydrolase</fullName>
    </alternativeName>
</protein>
<dbReference type="Pfam" id="PF01204">
    <property type="entry name" value="Trehalase"/>
    <property type="match status" value="2"/>
</dbReference>
<dbReference type="GO" id="GO:0004555">
    <property type="term" value="F:alpha,alpha-trehalase activity"/>
    <property type="evidence" value="ECO:0007669"/>
    <property type="project" value="UniProtKB-EC"/>
</dbReference>
<feature type="signal peptide" evidence="8">
    <location>
        <begin position="1"/>
        <end position="23"/>
    </location>
</feature>
<dbReference type="AlphaFoldDB" id="A0A6P6EX62"/>
<gene>
    <name evidence="10" type="primary">Treh</name>
</gene>
<dbReference type="PROSITE" id="PS00927">
    <property type="entry name" value="TREHALASE_1"/>
    <property type="match status" value="1"/>
</dbReference>
<dbReference type="PANTHER" id="PTHR23403:SF1">
    <property type="entry name" value="TREHALASE"/>
    <property type="match status" value="1"/>
</dbReference>
<evidence type="ECO:0000313" key="9">
    <source>
        <dbReference type="Proteomes" id="UP000515203"/>
    </source>
</evidence>
<dbReference type="PRINTS" id="PR00744">
    <property type="entry name" value="GLHYDRLASE37"/>
</dbReference>
<evidence type="ECO:0000313" key="10">
    <source>
        <dbReference type="RefSeq" id="XP_023576891.1"/>
    </source>
</evidence>
<dbReference type="EC" id="3.2.1.28" evidence="3 7"/>
<comment type="catalytic activity">
    <reaction evidence="1 7">
        <text>alpha,alpha-trehalose + H2O = alpha-D-glucose + beta-D-glucose</text>
        <dbReference type="Rhea" id="RHEA:32675"/>
        <dbReference type="ChEBI" id="CHEBI:15377"/>
        <dbReference type="ChEBI" id="CHEBI:15903"/>
        <dbReference type="ChEBI" id="CHEBI:16551"/>
        <dbReference type="ChEBI" id="CHEBI:17925"/>
        <dbReference type="EC" id="3.2.1.28"/>
    </reaction>
</comment>
<keyword evidence="6 7" id="KW-0326">Glycosidase</keyword>
<evidence type="ECO:0000256" key="2">
    <source>
        <dbReference type="ARBA" id="ARBA00005615"/>
    </source>
</evidence>
<proteinExistence type="inferred from homology"/>
<dbReference type="GeneID" id="101572285"/>
<dbReference type="CTD" id="11181"/>
<feature type="chain" id="PRO_5027619493" description="Trehalase" evidence="8">
    <location>
        <begin position="24"/>
        <end position="472"/>
    </location>
</feature>
<sequence>MPVRTWELPLLLLLGMGLKAQEALPPPCESQIYCHGELLHQVQMAKLYPDDKQFVDMSLTDAPDQVLWSFSALATAHNHSIPKQQLQEFVQQYFQPVGQELLPWTPEDWKDSPYFLQKISDVKLRAWAEQLHEIWKKLGRKMKPEVLSHPERFSLIYSEHPFIVPGGRFVEFYYWDSYWVIEGLLLSEMAETVRGMLQNFLDLVKTYGHIPNGGRIYYLQRSHPPLLTLMMDRYVTHTNDTTFLRENIKTLALELDFWTVNRTVSVNLGGESYILNRYYVPYGGPRPESYSKDEELANTLPVGEREALWSELKAGAESGWDFSSRWLVGSPNPDLLSSIHTSKKVPVDLNAFLCQAEELMSNFYARLGLAKSHSPRTQEVAFQLAQNWIQTNFDIYSQKSAMYEKYDISNGQPGGGGEYEVQEGFGWTNGVAMMLMDRYGDRLTSGTQLAFLTPHCLVATFLLHLLLGFLSP</sequence>
<evidence type="ECO:0000256" key="5">
    <source>
        <dbReference type="ARBA" id="ARBA00022801"/>
    </source>
</evidence>
<name>A0A6P6EX62_OCTDE</name>
<dbReference type="PANTHER" id="PTHR23403">
    <property type="entry name" value="TREHALASE"/>
    <property type="match status" value="1"/>
</dbReference>
<organism evidence="9 10">
    <name type="scientific">Octodon degus</name>
    <name type="common">Degu</name>
    <name type="synonym">Sciurus degus</name>
    <dbReference type="NCBI Taxonomy" id="10160"/>
    <lineage>
        <taxon>Eukaryota</taxon>
        <taxon>Metazoa</taxon>
        <taxon>Chordata</taxon>
        <taxon>Craniata</taxon>
        <taxon>Vertebrata</taxon>
        <taxon>Euteleostomi</taxon>
        <taxon>Mammalia</taxon>
        <taxon>Eutheria</taxon>
        <taxon>Euarchontoglires</taxon>
        <taxon>Glires</taxon>
        <taxon>Rodentia</taxon>
        <taxon>Hystricomorpha</taxon>
        <taxon>Octodontidae</taxon>
        <taxon>Octodon</taxon>
    </lineage>
</organism>
<evidence type="ECO:0000256" key="4">
    <source>
        <dbReference type="ARBA" id="ARBA00019905"/>
    </source>
</evidence>
<dbReference type="InterPro" id="IPR001661">
    <property type="entry name" value="Glyco_hydro_37"/>
</dbReference>
<reference evidence="10" key="1">
    <citation type="submission" date="2025-08" db="UniProtKB">
        <authorList>
            <consortium name="RefSeq"/>
        </authorList>
    </citation>
    <scope>IDENTIFICATION</scope>
</reference>
<dbReference type="Gene3D" id="1.50.10.10">
    <property type="match status" value="2"/>
</dbReference>
<dbReference type="InterPro" id="IPR008928">
    <property type="entry name" value="6-hairpin_glycosidase_sf"/>
</dbReference>
<dbReference type="InterPro" id="IPR018232">
    <property type="entry name" value="Glyco_hydro_37_CS"/>
</dbReference>
<dbReference type="RefSeq" id="XP_023576891.1">
    <property type="nucleotide sequence ID" value="XM_023721123.1"/>
</dbReference>
<evidence type="ECO:0000256" key="3">
    <source>
        <dbReference type="ARBA" id="ARBA00012757"/>
    </source>
</evidence>
<keyword evidence="9" id="KW-1185">Reference proteome</keyword>
<dbReference type="SUPFAM" id="SSF48208">
    <property type="entry name" value="Six-hairpin glycosidases"/>
    <property type="match status" value="1"/>
</dbReference>